<keyword evidence="8" id="KW-0106">Calcium</keyword>
<reference evidence="18" key="1">
    <citation type="submission" date="2020-05" db="EMBL/GenBank/DDBJ databases">
        <title>Phylogenomic resolution of chytrid fungi.</title>
        <authorList>
            <person name="Stajich J.E."/>
            <person name="Amses K."/>
            <person name="Simmons R."/>
            <person name="Seto K."/>
            <person name="Myers J."/>
            <person name="Bonds A."/>
            <person name="Quandt C.A."/>
            <person name="Barry K."/>
            <person name="Liu P."/>
            <person name="Grigoriev I."/>
            <person name="Longcore J.E."/>
            <person name="James T.Y."/>
        </authorList>
    </citation>
    <scope>NUCLEOTIDE SEQUENCE</scope>
    <source>
        <strain evidence="18">JEL0379</strain>
    </source>
</reference>
<dbReference type="AlphaFoldDB" id="A0AAD5TH35"/>
<dbReference type="Pfam" id="PF01764">
    <property type="entry name" value="Lipase_3"/>
    <property type="match status" value="1"/>
</dbReference>
<keyword evidence="4" id="KW-0597">Phosphoprotein</keyword>
<dbReference type="GO" id="GO:0016298">
    <property type="term" value="F:lipase activity"/>
    <property type="evidence" value="ECO:0007669"/>
    <property type="project" value="TreeGrafter"/>
</dbReference>
<keyword evidence="7" id="KW-0378">Hydrolase</keyword>
<evidence type="ECO:0000313" key="18">
    <source>
        <dbReference type="EMBL" id="KAJ3168446.1"/>
    </source>
</evidence>
<evidence type="ECO:0000256" key="16">
    <source>
        <dbReference type="SAM" id="Phobius"/>
    </source>
</evidence>
<evidence type="ECO:0000256" key="13">
    <source>
        <dbReference type="ARBA" id="ARBA00024531"/>
    </source>
</evidence>
<evidence type="ECO:0000256" key="12">
    <source>
        <dbReference type="ARBA" id="ARBA00023136"/>
    </source>
</evidence>
<evidence type="ECO:0000256" key="2">
    <source>
        <dbReference type="ARBA" id="ARBA00004651"/>
    </source>
</evidence>
<feature type="compositionally biased region" description="Gly residues" evidence="15">
    <location>
        <begin position="531"/>
        <end position="551"/>
    </location>
</feature>
<dbReference type="Gene3D" id="3.40.50.1820">
    <property type="entry name" value="alpha/beta hydrolase"/>
    <property type="match status" value="1"/>
</dbReference>
<dbReference type="GO" id="GO:0019369">
    <property type="term" value="P:arachidonate metabolic process"/>
    <property type="evidence" value="ECO:0007669"/>
    <property type="project" value="TreeGrafter"/>
</dbReference>
<dbReference type="EC" id="3.1.1.116" evidence="14"/>
<evidence type="ECO:0000256" key="6">
    <source>
        <dbReference type="ARBA" id="ARBA00022723"/>
    </source>
</evidence>
<evidence type="ECO:0000256" key="3">
    <source>
        <dbReference type="ARBA" id="ARBA00022475"/>
    </source>
</evidence>
<evidence type="ECO:0000259" key="17">
    <source>
        <dbReference type="Pfam" id="PF01764"/>
    </source>
</evidence>
<sequence length="720" mass="77653">MHTAWLLGSVVVYRRTNSNPDNTCVNARGLETYLILTVVALAFEIAVELAIAWISLQGTVADDRPRRHMDKAVYAHSVLIILEVIAQAYGFRLIWGANPLTCPSSTHTTLIVHLLVYISTAGLFLYGIIVLLLFLRSTPLNVDSIDHAAVWHSRLSWLFFSHRRKQNLGGDSGDGDILADVARVFAEFLRDAQTVPSDILVGIVLLRRKQKREMTMGMNGEVNEDPNDPSCVNDAGDDEHTEDHQAPQPRSRHAISDFYQYAMSIYGLPLYMLNNFGRGLFHLLCPCTRTPPETAVAAVQTNTAPSFLACIPCFSSSKPKEIADQMLPHADIVHVSLRGGLFRSPFVVCFDHSRRTVVIAVRGTLSTADVLVDLNCDLTEIQLPGGLTAHTHSGMFRTARNLLSELSTTGALRRVLLDPASQYATYSILTTGHSLGGGVASLLAFLLADLFPNHSTTCIAYSPPGCMITAPAIPHFRRFCTSVVMGLDVVPRLNRNTLETLKRNVDEEVRTCNVHKLKVLGGTFTGFGRGDGGGVSGGEVGGGGGTGGRTGNGAAVGASSSSSSGSTRGAGDPRWTADLESQAGTRIEAPVFDVTPHVPGLNHPKTYLPGRILYFRRAPHDASGSPTAVHGGMGVPSSSSPTISAPLLAPRSSVGSGSWRRARKRMYTPVWAAPAMFQEIVISASMARDHMPHNLRTLLDRVKEDGMGMDRDAIAGSVMC</sequence>
<name>A0AAD5TH35_9FUNG</name>
<evidence type="ECO:0000256" key="10">
    <source>
        <dbReference type="ARBA" id="ARBA00022989"/>
    </source>
</evidence>
<comment type="subcellular location">
    <subcellularLocation>
        <location evidence="2">Cell membrane</location>
        <topology evidence="2">Multi-pass membrane protein</topology>
    </subcellularLocation>
</comment>
<evidence type="ECO:0000256" key="4">
    <source>
        <dbReference type="ARBA" id="ARBA00022553"/>
    </source>
</evidence>
<feature type="region of interest" description="Disordered" evidence="15">
    <location>
        <begin position="625"/>
        <end position="655"/>
    </location>
</feature>
<keyword evidence="6" id="KW-0479">Metal-binding</keyword>
<keyword evidence="11" id="KW-0443">Lipid metabolism</keyword>
<evidence type="ECO:0000256" key="11">
    <source>
        <dbReference type="ARBA" id="ARBA00023098"/>
    </source>
</evidence>
<dbReference type="InterPro" id="IPR002921">
    <property type="entry name" value="Fungal_lipase-type"/>
</dbReference>
<feature type="transmembrane region" description="Helical" evidence="16">
    <location>
        <begin position="33"/>
        <end position="53"/>
    </location>
</feature>
<comment type="caution">
    <text evidence="18">The sequence shown here is derived from an EMBL/GenBank/DDBJ whole genome shotgun (WGS) entry which is preliminary data.</text>
</comment>
<evidence type="ECO:0000256" key="1">
    <source>
        <dbReference type="ARBA" id="ARBA00001913"/>
    </source>
</evidence>
<evidence type="ECO:0000313" key="19">
    <source>
        <dbReference type="Proteomes" id="UP001212152"/>
    </source>
</evidence>
<feature type="domain" description="Fungal lipase-type" evidence="17">
    <location>
        <begin position="358"/>
        <end position="494"/>
    </location>
</feature>
<feature type="region of interest" description="Disordered" evidence="15">
    <location>
        <begin position="218"/>
        <end position="251"/>
    </location>
</feature>
<proteinExistence type="predicted"/>
<dbReference type="Proteomes" id="UP001212152">
    <property type="component" value="Unassembled WGS sequence"/>
</dbReference>
<dbReference type="InterPro" id="IPR052214">
    <property type="entry name" value="DAG_Lipase-Related"/>
</dbReference>
<organism evidence="18 19">
    <name type="scientific">Geranomyces variabilis</name>
    <dbReference type="NCBI Taxonomy" id="109894"/>
    <lineage>
        <taxon>Eukaryota</taxon>
        <taxon>Fungi</taxon>
        <taxon>Fungi incertae sedis</taxon>
        <taxon>Chytridiomycota</taxon>
        <taxon>Chytridiomycota incertae sedis</taxon>
        <taxon>Chytridiomycetes</taxon>
        <taxon>Spizellomycetales</taxon>
        <taxon>Powellomycetaceae</taxon>
        <taxon>Geranomyces</taxon>
    </lineage>
</organism>
<feature type="compositionally biased region" description="Low complexity" evidence="15">
    <location>
        <begin position="552"/>
        <end position="570"/>
    </location>
</feature>
<keyword evidence="9" id="KW-0442">Lipid degradation</keyword>
<feature type="transmembrane region" description="Helical" evidence="16">
    <location>
        <begin position="114"/>
        <end position="135"/>
    </location>
</feature>
<evidence type="ECO:0000256" key="14">
    <source>
        <dbReference type="ARBA" id="ARBA00026104"/>
    </source>
</evidence>
<dbReference type="EMBL" id="JADGJQ010000119">
    <property type="protein sequence ID" value="KAJ3168446.1"/>
    <property type="molecule type" value="Genomic_DNA"/>
</dbReference>
<evidence type="ECO:0000256" key="15">
    <source>
        <dbReference type="SAM" id="MobiDB-lite"/>
    </source>
</evidence>
<keyword evidence="5 16" id="KW-0812">Transmembrane</keyword>
<gene>
    <name evidence="18" type="ORF">HDU87_001002</name>
</gene>
<evidence type="ECO:0000256" key="7">
    <source>
        <dbReference type="ARBA" id="ARBA00022801"/>
    </source>
</evidence>
<accession>A0AAD5TH35</accession>
<evidence type="ECO:0000256" key="5">
    <source>
        <dbReference type="ARBA" id="ARBA00022692"/>
    </source>
</evidence>
<dbReference type="PANTHER" id="PTHR45792">
    <property type="entry name" value="DIACYLGLYCEROL LIPASE HOMOLOG-RELATED"/>
    <property type="match status" value="1"/>
</dbReference>
<comment type="cofactor">
    <cofactor evidence="1">
        <name>Ca(2+)</name>
        <dbReference type="ChEBI" id="CHEBI:29108"/>
    </cofactor>
</comment>
<evidence type="ECO:0000256" key="8">
    <source>
        <dbReference type="ARBA" id="ARBA00022837"/>
    </source>
</evidence>
<dbReference type="GO" id="GO:0005886">
    <property type="term" value="C:plasma membrane"/>
    <property type="evidence" value="ECO:0007669"/>
    <property type="project" value="UniProtKB-SubCell"/>
</dbReference>
<dbReference type="GO" id="GO:0046340">
    <property type="term" value="P:diacylglycerol catabolic process"/>
    <property type="evidence" value="ECO:0007669"/>
    <property type="project" value="TreeGrafter"/>
</dbReference>
<dbReference type="PANTHER" id="PTHR45792:SF8">
    <property type="entry name" value="DIACYLGLYCEROL LIPASE-ALPHA"/>
    <property type="match status" value="1"/>
</dbReference>
<keyword evidence="12 16" id="KW-0472">Membrane</keyword>
<dbReference type="SUPFAM" id="SSF53474">
    <property type="entry name" value="alpha/beta-Hydrolases"/>
    <property type="match status" value="1"/>
</dbReference>
<keyword evidence="19" id="KW-1185">Reference proteome</keyword>
<dbReference type="CDD" id="cd00519">
    <property type="entry name" value="Lipase_3"/>
    <property type="match status" value="1"/>
</dbReference>
<evidence type="ECO:0000256" key="9">
    <source>
        <dbReference type="ARBA" id="ARBA00022963"/>
    </source>
</evidence>
<comment type="catalytic activity">
    <reaction evidence="13">
        <text>a 1,2-diacyl-sn-glycerol + H2O = a 2-acylglycerol + a fatty acid + H(+)</text>
        <dbReference type="Rhea" id="RHEA:33275"/>
        <dbReference type="ChEBI" id="CHEBI:15377"/>
        <dbReference type="ChEBI" id="CHEBI:15378"/>
        <dbReference type="ChEBI" id="CHEBI:17389"/>
        <dbReference type="ChEBI" id="CHEBI:17815"/>
        <dbReference type="ChEBI" id="CHEBI:28868"/>
        <dbReference type="EC" id="3.1.1.116"/>
    </reaction>
    <physiologicalReaction direction="left-to-right" evidence="13">
        <dbReference type="Rhea" id="RHEA:33276"/>
    </physiologicalReaction>
</comment>
<feature type="transmembrane region" description="Helical" evidence="16">
    <location>
        <begin position="73"/>
        <end position="94"/>
    </location>
</feature>
<protein>
    <recommendedName>
        <fullName evidence="14">sn-1-specific diacylglycerol lipase</fullName>
        <ecNumber evidence="14">3.1.1.116</ecNumber>
    </recommendedName>
</protein>
<keyword evidence="3" id="KW-1003">Cell membrane</keyword>
<keyword evidence="10 16" id="KW-1133">Transmembrane helix</keyword>
<feature type="region of interest" description="Disordered" evidence="15">
    <location>
        <begin position="531"/>
        <end position="576"/>
    </location>
</feature>
<dbReference type="GO" id="GO:0046872">
    <property type="term" value="F:metal ion binding"/>
    <property type="evidence" value="ECO:0007669"/>
    <property type="project" value="UniProtKB-KW"/>
</dbReference>
<dbReference type="InterPro" id="IPR029058">
    <property type="entry name" value="AB_hydrolase_fold"/>
</dbReference>